<keyword evidence="7 15" id="KW-1133">Transmembrane helix</keyword>
<evidence type="ECO:0000256" key="9">
    <source>
        <dbReference type="ARBA" id="ARBA00023136"/>
    </source>
</evidence>
<evidence type="ECO:0000256" key="14">
    <source>
        <dbReference type="ARBA" id="ARBA00037847"/>
    </source>
</evidence>
<keyword evidence="6 15" id="KW-0375">Hydrogen ion transport</keyword>
<dbReference type="SUPFAM" id="SSF81573">
    <property type="entry name" value="F1F0 ATP synthase subunit B, membrane domain"/>
    <property type="match status" value="1"/>
</dbReference>
<feature type="transmembrane region" description="Helical" evidence="15">
    <location>
        <begin position="6"/>
        <end position="26"/>
    </location>
</feature>
<name>A0ABU5GS38_9GAMM</name>
<comment type="subunit">
    <text evidence="13">F-type ATPases have 2 components, F(1) - the catalytic core - and F(0) - the membrane proton channel. F(1) has five subunits: alpha(3), beta(3), gamma(1), delta(1), epsilon(1). F(0) has four main subunits: a(1), b(2) and c(10-14). The alpha and beta chains form an alternating ring which encloses part of the gamma chain. F(1) is attached to F(0) by a central stalk formed by the gamma and epsilon chains, while a peripheral stalk is formed by the delta and b chains.</text>
</comment>
<evidence type="ECO:0000256" key="4">
    <source>
        <dbReference type="ARBA" id="ARBA00022547"/>
    </source>
</evidence>
<dbReference type="PANTHER" id="PTHR33445:SF1">
    <property type="entry name" value="ATP SYNTHASE SUBUNIT B"/>
    <property type="match status" value="1"/>
</dbReference>
<keyword evidence="3 15" id="KW-1003">Cell membrane</keyword>
<sequence>MNINLTLVGQLIAFAIFVWFCMKFVWPPITNAMDARQKKIAEGLDAAGRAERDLKLAQEKATELLRDTKKTAAEMLEKANKTASEIVEEAKQQAREEGDRLIASAKSEIDLEVNRVKEDLRAQVSVLAIAGAEKILDSSVDASAHNKMVEQLAAQL</sequence>
<dbReference type="InterPro" id="IPR002146">
    <property type="entry name" value="ATP_synth_b/b'su_bac/chlpt"/>
</dbReference>
<evidence type="ECO:0000256" key="16">
    <source>
        <dbReference type="RuleBase" id="RU003848"/>
    </source>
</evidence>
<dbReference type="InterPro" id="IPR005864">
    <property type="entry name" value="ATP_synth_F0_bsu_bac"/>
</dbReference>
<evidence type="ECO:0000256" key="5">
    <source>
        <dbReference type="ARBA" id="ARBA00022692"/>
    </source>
</evidence>
<keyword evidence="8 15" id="KW-0406">Ion transport</keyword>
<dbReference type="PANTHER" id="PTHR33445">
    <property type="entry name" value="ATP SYNTHASE SUBUNIT B', CHLOROPLASTIC"/>
    <property type="match status" value="1"/>
</dbReference>
<dbReference type="Gene3D" id="1.20.5.620">
    <property type="entry name" value="F1F0 ATP synthase subunit B, membrane domain"/>
    <property type="match status" value="1"/>
</dbReference>
<evidence type="ECO:0000256" key="2">
    <source>
        <dbReference type="ARBA" id="ARBA00022448"/>
    </source>
</evidence>
<keyword evidence="5 15" id="KW-0812">Transmembrane</keyword>
<accession>A0ABU5GS38</accession>
<dbReference type="InterPro" id="IPR028987">
    <property type="entry name" value="ATP_synth_B-like_membr_sf"/>
</dbReference>
<evidence type="ECO:0000256" key="3">
    <source>
        <dbReference type="ARBA" id="ARBA00022475"/>
    </source>
</evidence>
<evidence type="ECO:0000313" key="18">
    <source>
        <dbReference type="EMBL" id="MDY7219806.1"/>
    </source>
</evidence>
<dbReference type="NCBIfam" id="TIGR01144">
    <property type="entry name" value="ATP_synt_b"/>
    <property type="match status" value="1"/>
</dbReference>
<dbReference type="HAMAP" id="MF_01398">
    <property type="entry name" value="ATP_synth_b_bprime"/>
    <property type="match status" value="1"/>
</dbReference>
<evidence type="ECO:0000256" key="11">
    <source>
        <dbReference type="ARBA" id="ARBA00025198"/>
    </source>
</evidence>
<dbReference type="InterPro" id="IPR050059">
    <property type="entry name" value="ATP_synthase_B_chain"/>
</dbReference>
<dbReference type="CDD" id="cd06503">
    <property type="entry name" value="ATP-synt_Fo_b"/>
    <property type="match status" value="1"/>
</dbReference>
<evidence type="ECO:0000256" key="12">
    <source>
        <dbReference type="ARBA" id="ARBA00025614"/>
    </source>
</evidence>
<feature type="coiled-coil region" evidence="17">
    <location>
        <begin position="47"/>
        <end position="96"/>
    </location>
</feature>
<dbReference type="EMBL" id="JAXIVU010000013">
    <property type="protein sequence ID" value="MDY7219806.1"/>
    <property type="molecule type" value="Genomic_DNA"/>
</dbReference>
<keyword evidence="4 15" id="KW-0138">CF(0)</keyword>
<comment type="function">
    <text evidence="11 15">F(1)F(0) ATP synthase produces ATP from ADP in the presence of a proton or sodium gradient. F-type ATPases consist of two structural domains, F(1) containing the extramembraneous catalytic core and F(0) containing the membrane proton channel, linked together by a central stalk and a peripheral stalk. During catalysis, ATP synthesis in the catalytic domain of F(1) is coupled via a rotary mechanism of the central stalk subunits to proton translocation.</text>
</comment>
<dbReference type="Pfam" id="PF00430">
    <property type="entry name" value="ATP-synt_B"/>
    <property type="match status" value="1"/>
</dbReference>
<comment type="subunit">
    <text evidence="15">F-type ATPases have 2 components, F(1) - the catalytic core - and F(0) - the membrane proton channel. F(1) has five subunits: alpha(3), beta(3), gamma(1), delta(1), epsilon(1). F(0) has three main subunits: a(1), b(2) and c(10-14). The alpha and beta chains form an alternating ring which encloses part of the gamma chain. F(1) is attached to F(0) by a central stalk formed by the gamma and epsilon chains, while a peripheral stalk is formed by the delta and b chains.</text>
</comment>
<comment type="function">
    <text evidence="12">Component of the F(0) channel, it forms part of the peripheral stalk, linking F(1) to F(0). The b'-subunit is a diverged and duplicated form of b found in plants and photosynthetic bacteria.</text>
</comment>
<evidence type="ECO:0000256" key="13">
    <source>
        <dbReference type="ARBA" id="ARBA00026054"/>
    </source>
</evidence>
<protein>
    <recommendedName>
        <fullName evidence="15">ATP synthase subunit b</fullName>
    </recommendedName>
    <alternativeName>
        <fullName evidence="15">ATP synthase F(0) sector subunit b</fullName>
    </alternativeName>
    <alternativeName>
        <fullName evidence="15">ATPase subunit I</fullName>
    </alternativeName>
    <alternativeName>
        <fullName evidence="15">F-type ATPase subunit b</fullName>
        <shortName evidence="15">F-ATPase subunit b</shortName>
    </alternativeName>
</protein>
<reference evidence="18 19" key="1">
    <citation type="submission" date="2023-12" db="EMBL/GenBank/DDBJ databases">
        <title>Denitrificimonas halotolerans sp. nov.,a novel species isolated from landfill leachate.</title>
        <authorList>
            <person name="Wang S."/>
        </authorList>
    </citation>
    <scope>NUCLEOTIDE SEQUENCE [LARGE SCALE GENOMIC DNA]</scope>
    <source>
        <strain evidence="18 19">JX-1</strain>
    </source>
</reference>
<evidence type="ECO:0000313" key="19">
    <source>
        <dbReference type="Proteomes" id="UP001294570"/>
    </source>
</evidence>
<keyword evidence="10 15" id="KW-0066">ATP synthesis</keyword>
<proteinExistence type="inferred from homology"/>
<dbReference type="NCBIfam" id="NF004411">
    <property type="entry name" value="PRK05759.1-2"/>
    <property type="match status" value="1"/>
</dbReference>
<organism evidence="18 19">
    <name type="scientific">Denitrificimonas halotolerans</name>
    <dbReference type="NCBI Taxonomy" id="3098930"/>
    <lineage>
        <taxon>Bacteria</taxon>
        <taxon>Pseudomonadati</taxon>
        <taxon>Pseudomonadota</taxon>
        <taxon>Gammaproteobacteria</taxon>
        <taxon>Pseudomonadales</taxon>
        <taxon>Pseudomonadaceae</taxon>
        <taxon>Denitrificimonas</taxon>
    </lineage>
</organism>
<comment type="caution">
    <text evidence="18">The sequence shown here is derived from an EMBL/GenBank/DDBJ whole genome shotgun (WGS) entry which is preliminary data.</text>
</comment>
<keyword evidence="9 15" id="KW-0472">Membrane</keyword>
<evidence type="ECO:0000256" key="15">
    <source>
        <dbReference type="HAMAP-Rule" id="MF_01398"/>
    </source>
</evidence>
<evidence type="ECO:0000256" key="10">
    <source>
        <dbReference type="ARBA" id="ARBA00023310"/>
    </source>
</evidence>
<comment type="subcellular location">
    <subcellularLocation>
        <location evidence="15">Cell membrane</location>
        <topology evidence="15">Single-pass membrane protein</topology>
    </subcellularLocation>
    <subcellularLocation>
        <location evidence="14">Endomembrane system</location>
        <topology evidence="14">Single-pass membrane protein</topology>
    </subcellularLocation>
</comment>
<evidence type="ECO:0000256" key="8">
    <source>
        <dbReference type="ARBA" id="ARBA00023065"/>
    </source>
</evidence>
<evidence type="ECO:0000256" key="7">
    <source>
        <dbReference type="ARBA" id="ARBA00022989"/>
    </source>
</evidence>
<dbReference type="Proteomes" id="UP001294570">
    <property type="component" value="Unassembled WGS sequence"/>
</dbReference>
<gene>
    <name evidence="15" type="primary">atpF</name>
    <name evidence="18" type="ORF">TOI97_09565</name>
</gene>
<evidence type="ECO:0000256" key="1">
    <source>
        <dbReference type="ARBA" id="ARBA00005513"/>
    </source>
</evidence>
<comment type="similarity">
    <text evidence="1 15 16">Belongs to the ATPase B chain family.</text>
</comment>
<evidence type="ECO:0000256" key="6">
    <source>
        <dbReference type="ARBA" id="ARBA00022781"/>
    </source>
</evidence>
<keyword evidence="17" id="KW-0175">Coiled coil</keyword>
<dbReference type="RefSeq" id="WP_321553897.1">
    <property type="nucleotide sequence ID" value="NZ_JAXIVU010000013.1"/>
</dbReference>
<keyword evidence="2 15" id="KW-0813">Transport</keyword>
<keyword evidence="19" id="KW-1185">Reference proteome</keyword>
<evidence type="ECO:0000256" key="17">
    <source>
        <dbReference type="SAM" id="Coils"/>
    </source>
</evidence>